<dbReference type="OrthoDB" id="9791439at2"/>
<dbReference type="Proteomes" id="UP000290191">
    <property type="component" value="Unassembled WGS sequence"/>
</dbReference>
<feature type="signal peptide" evidence="6">
    <location>
        <begin position="1"/>
        <end position="24"/>
    </location>
</feature>
<keyword evidence="2 6" id="KW-0732">Signal</keyword>
<evidence type="ECO:0000313" key="7">
    <source>
        <dbReference type="EMBL" id="RXJ64157.1"/>
    </source>
</evidence>
<evidence type="ECO:0000256" key="3">
    <source>
        <dbReference type="ARBA" id="ARBA00023136"/>
    </source>
</evidence>
<accession>A0A4Q0Y235</accession>
<dbReference type="Pfam" id="PF05818">
    <property type="entry name" value="TraT"/>
    <property type="match status" value="1"/>
</dbReference>
<evidence type="ECO:0000256" key="4">
    <source>
        <dbReference type="ARBA" id="ARBA00023139"/>
    </source>
</evidence>
<protein>
    <submittedName>
        <fullName evidence="7">Conjugal transfer protein TraT</fullName>
    </submittedName>
</protein>
<sequence length="258" mass="27265">MNKIKSIGLSVAVAALFFSGCATTELQTNAKMTQSIFVNPVAKNKRIIFVSSRNTSGKNINLESSILSQLKAKGYKIVDDPEQATYILMLNVLYCDKKQESNAAGGALAAGAAGAGVAGYNTRSAGSTIGVGLGTALIGGLISKALEDTIYQMQVDILIREKAKGKVYTSTGNLSGQANVNDSTKAGFLNGFGGSVRNTNATGQLNSNMANSSAQHYETNYIEHRTMLFAEATKMDLTLEEATPILEKQISSQITGLF</sequence>
<name>A0A4Q0Y235_9BACT</name>
<keyword evidence="5" id="KW-0449">Lipoprotein</keyword>
<dbReference type="GO" id="GO:0009279">
    <property type="term" value="C:cell outer membrane"/>
    <property type="evidence" value="ECO:0007669"/>
    <property type="project" value="UniProtKB-SubCell"/>
</dbReference>
<dbReference type="PIRSF" id="PIRSF002859">
    <property type="entry name" value="Lipo_traT"/>
    <property type="match status" value="1"/>
</dbReference>
<evidence type="ECO:0000256" key="2">
    <source>
        <dbReference type="ARBA" id="ARBA00022729"/>
    </source>
</evidence>
<organism evidence="7 8">
    <name type="scientific">Halarcobacter anaerophilus</name>
    <dbReference type="NCBI Taxonomy" id="877500"/>
    <lineage>
        <taxon>Bacteria</taxon>
        <taxon>Pseudomonadati</taxon>
        <taxon>Campylobacterota</taxon>
        <taxon>Epsilonproteobacteria</taxon>
        <taxon>Campylobacterales</taxon>
        <taxon>Arcobacteraceae</taxon>
        <taxon>Halarcobacter</taxon>
    </lineage>
</organism>
<comment type="caution">
    <text evidence="7">The sequence shown here is derived from an EMBL/GenBank/DDBJ whole genome shotgun (WGS) entry which is preliminary data.</text>
</comment>
<evidence type="ECO:0000313" key="8">
    <source>
        <dbReference type="Proteomes" id="UP000290191"/>
    </source>
</evidence>
<keyword evidence="8" id="KW-1185">Reference proteome</keyword>
<keyword evidence="4" id="KW-0564">Palmitate</keyword>
<dbReference type="EMBL" id="PDKO01000002">
    <property type="protein sequence ID" value="RXJ64157.1"/>
    <property type="molecule type" value="Genomic_DNA"/>
</dbReference>
<evidence type="ECO:0000256" key="5">
    <source>
        <dbReference type="ARBA" id="ARBA00023288"/>
    </source>
</evidence>
<comment type="subcellular location">
    <subcellularLocation>
        <location evidence="1">Cell outer membrane</location>
        <topology evidence="1">Lipid-anchor</topology>
    </subcellularLocation>
</comment>
<dbReference type="AlphaFoldDB" id="A0A4Q0Y235"/>
<dbReference type="PROSITE" id="PS51257">
    <property type="entry name" value="PROKAR_LIPOPROTEIN"/>
    <property type="match status" value="1"/>
</dbReference>
<reference evidence="7 8" key="1">
    <citation type="submission" date="2017-10" db="EMBL/GenBank/DDBJ databases">
        <title>Genomics of the genus Arcobacter.</title>
        <authorList>
            <person name="Perez-Cataluna A."/>
            <person name="Figueras M.J."/>
        </authorList>
    </citation>
    <scope>NUCLEOTIDE SEQUENCE [LARGE SCALE GENOMIC DNA]</scope>
    <source>
        <strain evidence="7 8">DSM 24636</strain>
    </source>
</reference>
<gene>
    <name evidence="7" type="ORF">CRV06_04230</name>
</gene>
<proteinExistence type="predicted"/>
<evidence type="ECO:0000256" key="1">
    <source>
        <dbReference type="ARBA" id="ARBA00004459"/>
    </source>
</evidence>
<evidence type="ECO:0000256" key="6">
    <source>
        <dbReference type="SAM" id="SignalP"/>
    </source>
</evidence>
<feature type="chain" id="PRO_5039897305" evidence="6">
    <location>
        <begin position="25"/>
        <end position="258"/>
    </location>
</feature>
<keyword evidence="3" id="KW-0472">Membrane</keyword>
<dbReference type="STRING" id="877500.GCA_000935065_01416"/>
<dbReference type="RefSeq" id="WP_044416545.1">
    <property type="nucleotide sequence ID" value="NZ_CP041070.1"/>
</dbReference>
<dbReference type="InterPro" id="IPR008874">
    <property type="entry name" value="TraT_complement-R"/>
</dbReference>